<keyword evidence="4" id="KW-1185">Reference proteome</keyword>
<dbReference type="EMBL" id="FXTY01000002">
    <property type="protein sequence ID" value="SMP10035.1"/>
    <property type="molecule type" value="Genomic_DNA"/>
</dbReference>
<evidence type="ECO:0000259" key="2">
    <source>
        <dbReference type="Pfam" id="PF03070"/>
    </source>
</evidence>
<evidence type="ECO:0000256" key="1">
    <source>
        <dbReference type="PIRNR" id="PIRNR003170"/>
    </source>
</evidence>
<comment type="similarity">
    <text evidence="1">Belongs to the TenA family.</text>
</comment>
<name>A0ABY1NIL9_9RHOB</name>
<sequence>MRPTDHLRTLAGDDWIAATTHPFCTELAEGTLPLSKMRWYLAQDYQFVGNFVRLLASAIAHAPTLADSVPAAQFLALVTGPENTYFLRSFEALDMSAAEQNAPPAPPTEGFNALMAEAAASGRYELMLAVLVVAEWVYLSWATPVNPPKDDLPFYFAEWITLHAGDGFEGVVAYLRGQLDAVWPTLRADAQGEVEALFLRAVKLERDFWDASYADHA</sequence>
<evidence type="ECO:0000313" key="4">
    <source>
        <dbReference type="Proteomes" id="UP001157961"/>
    </source>
</evidence>
<comment type="function">
    <text evidence="1">Catalyzes an amino-pyrimidine hydrolysis reaction at the C5' of the pyrimidine moiety of thiamine compounds, a reaction that is part of a thiamine salvage pathway. Thus, catalyzes the conversion of 4-amino-5-aminomethyl-2-methylpyrimidine to 4-amino-5-hydroxymethyl-2-methylpyrimidine (HMP).</text>
</comment>
<dbReference type="Gene3D" id="1.20.910.10">
    <property type="entry name" value="Heme oxygenase-like"/>
    <property type="match status" value="1"/>
</dbReference>
<gene>
    <name evidence="3" type="ORF">SAMN06265373_10259</name>
</gene>
<dbReference type="PIRSF" id="PIRSF003170">
    <property type="entry name" value="Pet18p"/>
    <property type="match status" value="1"/>
</dbReference>
<comment type="caution">
    <text evidence="3">The sequence shown here is derived from an EMBL/GenBank/DDBJ whole genome shotgun (WGS) entry which is preliminary data.</text>
</comment>
<evidence type="ECO:0000313" key="3">
    <source>
        <dbReference type="EMBL" id="SMP10035.1"/>
    </source>
</evidence>
<dbReference type="RefSeq" id="WP_283424827.1">
    <property type="nucleotide sequence ID" value="NZ_FXTY01000002.1"/>
</dbReference>
<organism evidence="3 4">
    <name type="scientific">Shimia sagamensis</name>
    <dbReference type="NCBI Taxonomy" id="1566352"/>
    <lineage>
        <taxon>Bacteria</taxon>
        <taxon>Pseudomonadati</taxon>
        <taxon>Pseudomonadota</taxon>
        <taxon>Alphaproteobacteria</taxon>
        <taxon>Rhodobacterales</taxon>
        <taxon>Roseobacteraceae</taxon>
    </lineage>
</organism>
<dbReference type="Pfam" id="PF03070">
    <property type="entry name" value="TENA_THI-4"/>
    <property type="match status" value="1"/>
</dbReference>
<dbReference type="InterPro" id="IPR004305">
    <property type="entry name" value="Thiaminase-2/PQQC"/>
</dbReference>
<protein>
    <recommendedName>
        <fullName evidence="1">Aminopyrimidine aminohydrolase</fullName>
        <ecNumber evidence="1">3.5.99.2</ecNumber>
    </recommendedName>
</protein>
<dbReference type="EC" id="3.5.99.2" evidence="1"/>
<dbReference type="SUPFAM" id="SSF48613">
    <property type="entry name" value="Heme oxygenase-like"/>
    <property type="match status" value="1"/>
</dbReference>
<accession>A0ABY1NIL9</accession>
<comment type="pathway">
    <text evidence="1">Cofactor biosynthesis; thiamine diphosphate biosynthesis.</text>
</comment>
<reference evidence="3 4" key="1">
    <citation type="submission" date="2017-05" db="EMBL/GenBank/DDBJ databases">
        <authorList>
            <person name="Varghese N."/>
            <person name="Submissions S."/>
        </authorList>
    </citation>
    <scope>NUCLEOTIDE SEQUENCE [LARGE SCALE GENOMIC DNA]</scope>
    <source>
        <strain evidence="3 4">DSM 29734</strain>
    </source>
</reference>
<keyword evidence="1" id="KW-0378">Hydrolase</keyword>
<dbReference type="CDD" id="cd19358">
    <property type="entry name" value="TenA_E_Spr0628-like"/>
    <property type="match status" value="1"/>
</dbReference>
<dbReference type="InterPro" id="IPR050967">
    <property type="entry name" value="Thiamine_Salvage_TenA"/>
</dbReference>
<dbReference type="Proteomes" id="UP001157961">
    <property type="component" value="Unassembled WGS sequence"/>
</dbReference>
<feature type="domain" description="Thiaminase-2/PQQC" evidence="2">
    <location>
        <begin position="17"/>
        <end position="213"/>
    </location>
</feature>
<comment type="catalytic activity">
    <reaction evidence="1">
        <text>thiamine + H2O = 5-(2-hydroxyethyl)-4-methylthiazole + 4-amino-5-hydroxymethyl-2-methylpyrimidine + H(+)</text>
        <dbReference type="Rhea" id="RHEA:17509"/>
        <dbReference type="ChEBI" id="CHEBI:15377"/>
        <dbReference type="ChEBI" id="CHEBI:15378"/>
        <dbReference type="ChEBI" id="CHEBI:16892"/>
        <dbReference type="ChEBI" id="CHEBI:17957"/>
        <dbReference type="ChEBI" id="CHEBI:18385"/>
        <dbReference type="EC" id="3.5.99.2"/>
    </reaction>
</comment>
<dbReference type="InterPro" id="IPR016084">
    <property type="entry name" value="Haem_Oase-like_multi-hlx"/>
</dbReference>
<proteinExistence type="inferred from homology"/>
<dbReference type="InterPro" id="IPR026285">
    <property type="entry name" value="TenA_E"/>
</dbReference>
<dbReference type="PANTHER" id="PTHR43198">
    <property type="entry name" value="BIFUNCTIONAL TH2 PROTEIN"/>
    <property type="match status" value="1"/>
</dbReference>
<dbReference type="PANTHER" id="PTHR43198:SF2">
    <property type="entry name" value="SI:CH1073-67J19.1-RELATED"/>
    <property type="match status" value="1"/>
</dbReference>
<comment type="catalytic activity">
    <reaction evidence="1">
        <text>4-amino-5-aminomethyl-2-methylpyrimidine + H2O = 4-amino-5-hydroxymethyl-2-methylpyrimidine + NH4(+)</text>
        <dbReference type="Rhea" id="RHEA:31799"/>
        <dbReference type="ChEBI" id="CHEBI:15377"/>
        <dbReference type="ChEBI" id="CHEBI:16892"/>
        <dbReference type="ChEBI" id="CHEBI:28938"/>
        <dbReference type="ChEBI" id="CHEBI:63416"/>
        <dbReference type="EC" id="3.5.99.2"/>
    </reaction>
</comment>
<keyword evidence="1" id="KW-0784">Thiamine biosynthesis</keyword>